<gene>
    <name evidence="2" type="ORF">AMORRO_LOCUS4459</name>
</gene>
<dbReference type="EMBL" id="CAJVPV010002452">
    <property type="protein sequence ID" value="CAG8526397.1"/>
    <property type="molecule type" value="Genomic_DNA"/>
</dbReference>
<feature type="compositionally biased region" description="Basic and acidic residues" evidence="1">
    <location>
        <begin position="43"/>
        <end position="52"/>
    </location>
</feature>
<protein>
    <submittedName>
        <fullName evidence="2">5448_t:CDS:1</fullName>
    </submittedName>
</protein>
<accession>A0A9N9AD16</accession>
<organism evidence="2 3">
    <name type="scientific">Acaulospora morrowiae</name>
    <dbReference type="NCBI Taxonomy" id="94023"/>
    <lineage>
        <taxon>Eukaryota</taxon>
        <taxon>Fungi</taxon>
        <taxon>Fungi incertae sedis</taxon>
        <taxon>Mucoromycota</taxon>
        <taxon>Glomeromycotina</taxon>
        <taxon>Glomeromycetes</taxon>
        <taxon>Diversisporales</taxon>
        <taxon>Acaulosporaceae</taxon>
        <taxon>Acaulospora</taxon>
    </lineage>
</organism>
<dbReference type="Proteomes" id="UP000789342">
    <property type="component" value="Unassembled WGS sequence"/>
</dbReference>
<dbReference type="AlphaFoldDB" id="A0A9N9AD16"/>
<comment type="caution">
    <text evidence="2">The sequence shown here is derived from an EMBL/GenBank/DDBJ whole genome shotgun (WGS) entry which is preliminary data.</text>
</comment>
<evidence type="ECO:0000313" key="3">
    <source>
        <dbReference type="Proteomes" id="UP000789342"/>
    </source>
</evidence>
<evidence type="ECO:0000313" key="2">
    <source>
        <dbReference type="EMBL" id="CAG8526397.1"/>
    </source>
</evidence>
<proteinExistence type="predicted"/>
<sequence length="145" mass="16626">MTLSTWEKKRKSAMLECPGSMAKKKRIHIHGGQIRETTQANKGSEHGRTRQCKMEEPLTSYVGTQSEKLDPAAYLFQLEEPLVSTEIVEKEDDIRNNLWKVDLSEEKDDIIETEEHERKHTSKILIQHGNPLSVEELVTTPIKGM</sequence>
<reference evidence="2" key="1">
    <citation type="submission" date="2021-06" db="EMBL/GenBank/DDBJ databases">
        <authorList>
            <person name="Kallberg Y."/>
            <person name="Tangrot J."/>
            <person name="Rosling A."/>
        </authorList>
    </citation>
    <scope>NUCLEOTIDE SEQUENCE</scope>
    <source>
        <strain evidence="2">CL551</strain>
    </source>
</reference>
<evidence type="ECO:0000256" key="1">
    <source>
        <dbReference type="SAM" id="MobiDB-lite"/>
    </source>
</evidence>
<feature type="region of interest" description="Disordered" evidence="1">
    <location>
        <begin position="32"/>
        <end position="52"/>
    </location>
</feature>
<keyword evidence="3" id="KW-1185">Reference proteome</keyword>
<name>A0A9N9AD16_9GLOM</name>